<proteinExistence type="predicted"/>
<evidence type="ECO:0000313" key="1">
    <source>
        <dbReference type="EMBL" id="EEX20833.1"/>
    </source>
</evidence>
<evidence type="ECO:0000313" key="2">
    <source>
        <dbReference type="Proteomes" id="UP000003755"/>
    </source>
</evidence>
<keyword evidence="2" id="KW-1185">Reference proteome</keyword>
<dbReference type="HOGENOM" id="CLU_3305549_0_0_9"/>
<comment type="caution">
    <text evidence="1">The sequence shown here is derived from an EMBL/GenBank/DDBJ whole genome shotgun (WGS) entry which is preliminary data.</text>
</comment>
<dbReference type="EMBL" id="ABYU02000030">
    <property type="protein sequence ID" value="EEX20833.1"/>
    <property type="molecule type" value="Genomic_DNA"/>
</dbReference>
<accession>C9LA35</accession>
<dbReference type="Proteomes" id="UP000003755">
    <property type="component" value="Unassembled WGS sequence"/>
</dbReference>
<protein>
    <submittedName>
        <fullName evidence="1">Uncharacterized protein</fullName>
    </submittedName>
</protein>
<reference evidence="1" key="1">
    <citation type="submission" date="2009-09" db="EMBL/GenBank/DDBJ databases">
        <authorList>
            <person name="Weinstock G."/>
            <person name="Sodergren E."/>
            <person name="Clifton S."/>
            <person name="Fulton L."/>
            <person name="Fulton B."/>
            <person name="Courtney L."/>
            <person name="Fronick C."/>
            <person name="Harrison M."/>
            <person name="Strong C."/>
            <person name="Farmer C."/>
            <person name="Delahaunty K."/>
            <person name="Markovic C."/>
            <person name="Hall O."/>
            <person name="Minx P."/>
            <person name="Tomlinson C."/>
            <person name="Mitreva M."/>
            <person name="Nelson J."/>
            <person name="Hou S."/>
            <person name="Wollam A."/>
            <person name="Pepin K.H."/>
            <person name="Johnson M."/>
            <person name="Bhonagiri V."/>
            <person name="Nash W.E."/>
            <person name="Warren W."/>
            <person name="Chinwalla A."/>
            <person name="Mardis E.R."/>
            <person name="Wilson R.K."/>
        </authorList>
    </citation>
    <scope>NUCLEOTIDE SEQUENCE [LARGE SCALE GENOMIC DNA]</scope>
    <source>
        <strain evidence="1">DSM 20583</strain>
    </source>
</reference>
<dbReference type="STRING" id="537007.BLAHAN_06284"/>
<name>C9LA35_BLAHA</name>
<dbReference type="AlphaFoldDB" id="C9LA35"/>
<gene>
    <name evidence="1" type="ORF">BLAHAN_06284</name>
</gene>
<sequence length="39" mass="4475">MAVKSENKIPPKNNKAVALNIIPKYLMRQPHFSHAEVIF</sequence>
<organism evidence="1 2">
    <name type="scientific">Blautia hansenii DSM 20583</name>
    <dbReference type="NCBI Taxonomy" id="537007"/>
    <lineage>
        <taxon>Bacteria</taxon>
        <taxon>Bacillati</taxon>
        <taxon>Bacillota</taxon>
        <taxon>Clostridia</taxon>
        <taxon>Lachnospirales</taxon>
        <taxon>Lachnospiraceae</taxon>
        <taxon>Blautia</taxon>
    </lineage>
</organism>